<dbReference type="NCBIfam" id="TIGR01509">
    <property type="entry name" value="HAD-SF-IA-v3"/>
    <property type="match status" value="1"/>
</dbReference>
<dbReference type="AlphaFoldDB" id="A0A2H0A4T4"/>
<dbReference type="PANTHER" id="PTHR18901:SF38">
    <property type="entry name" value="PSEUDOURIDINE-5'-PHOSPHATASE"/>
    <property type="match status" value="1"/>
</dbReference>
<dbReference type="InterPro" id="IPR036412">
    <property type="entry name" value="HAD-like_sf"/>
</dbReference>
<sequence length="220" mass="24309">MMIKAVIFDMDGLIVDTESLYSIALQMIAQKRGKNFTYELKRTMIGKSGMISMGIFKEYLGLSDDVPQLLQERETIYGELLDKAELTPMTGLLNLLDLLDNLGLAAAIASSSQGQWIRIVVNKLGIDDRFKAIASVNDVENGKPYPDIYLLAAKRLGVLPEHCLALEDTPTGMEAARRAGMICVAVPNQYSHGLDFSMADMVINSLDEVEDKVLTKYAKK</sequence>
<dbReference type="SUPFAM" id="SSF56784">
    <property type="entry name" value="HAD-like"/>
    <property type="match status" value="1"/>
</dbReference>
<gene>
    <name evidence="1" type="ORF">COX18_06665</name>
</gene>
<evidence type="ECO:0008006" key="3">
    <source>
        <dbReference type="Google" id="ProtNLM"/>
    </source>
</evidence>
<dbReference type="SFLD" id="SFLDG01129">
    <property type="entry name" value="C1.5:_HAD__Beta-PGM__Phosphata"/>
    <property type="match status" value="1"/>
</dbReference>
<accession>A0A2H0A4T4</accession>
<dbReference type="InterPro" id="IPR023198">
    <property type="entry name" value="PGP-like_dom2"/>
</dbReference>
<dbReference type="PANTHER" id="PTHR18901">
    <property type="entry name" value="2-DEOXYGLUCOSE-6-PHOSPHATE PHOSPHATASE 2"/>
    <property type="match status" value="1"/>
</dbReference>
<dbReference type="Gene3D" id="1.10.150.240">
    <property type="entry name" value="Putative phosphatase, domain 2"/>
    <property type="match status" value="1"/>
</dbReference>
<dbReference type="InterPro" id="IPR023214">
    <property type="entry name" value="HAD_sf"/>
</dbReference>
<dbReference type="SFLD" id="SFLDG01135">
    <property type="entry name" value="C1.5.6:_HAD__Beta-PGM__Phospha"/>
    <property type="match status" value="1"/>
</dbReference>
<evidence type="ECO:0000313" key="2">
    <source>
        <dbReference type="Proteomes" id="UP000231067"/>
    </source>
</evidence>
<dbReference type="Pfam" id="PF13419">
    <property type="entry name" value="HAD_2"/>
    <property type="match status" value="1"/>
</dbReference>
<dbReference type="EMBL" id="PCSH01000119">
    <property type="protein sequence ID" value="PIP40452.1"/>
    <property type="molecule type" value="Genomic_DNA"/>
</dbReference>
<proteinExistence type="predicted"/>
<organism evidence="1 2">
    <name type="scientific">Candidatus Desantisbacteria bacterium CG23_combo_of_CG06-09_8_20_14_all_40_23</name>
    <dbReference type="NCBI Taxonomy" id="1974550"/>
    <lineage>
        <taxon>Bacteria</taxon>
        <taxon>Candidatus Desantisiibacteriota</taxon>
    </lineage>
</organism>
<name>A0A2H0A4T4_9BACT</name>
<protein>
    <recommendedName>
        <fullName evidence="3">HAD family hydrolase</fullName>
    </recommendedName>
</protein>
<dbReference type="SFLD" id="SFLDS00003">
    <property type="entry name" value="Haloacid_Dehalogenase"/>
    <property type="match status" value="1"/>
</dbReference>
<reference evidence="1 2" key="1">
    <citation type="submission" date="2017-09" db="EMBL/GenBank/DDBJ databases">
        <title>Depth-based differentiation of microbial function through sediment-hosted aquifers and enrichment of novel symbionts in the deep terrestrial subsurface.</title>
        <authorList>
            <person name="Probst A.J."/>
            <person name="Ladd B."/>
            <person name="Jarett J.K."/>
            <person name="Geller-Mcgrath D.E."/>
            <person name="Sieber C.M."/>
            <person name="Emerson J.B."/>
            <person name="Anantharaman K."/>
            <person name="Thomas B.C."/>
            <person name="Malmstrom R."/>
            <person name="Stieglmeier M."/>
            <person name="Klingl A."/>
            <person name="Woyke T."/>
            <person name="Ryan C.M."/>
            <person name="Banfield J.F."/>
        </authorList>
    </citation>
    <scope>NUCLEOTIDE SEQUENCE [LARGE SCALE GENOMIC DNA]</scope>
    <source>
        <strain evidence="1">CG23_combo_of_CG06-09_8_20_14_all_40_23</strain>
    </source>
</reference>
<dbReference type="Gene3D" id="3.40.50.1000">
    <property type="entry name" value="HAD superfamily/HAD-like"/>
    <property type="match status" value="1"/>
</dbReference>
<dbReference type="PRINTS" id="PR00413">
    <property type="entry name" value="HADHALOGNASE"/>
</dbReference>
<dbReference type="InterPro" id="IPR006439">
    <property type="entry name" value="HAD-SF_hydro_IA"/>
</dbReference>
<evidence type="ECO:0000313" key="1">
    <source>
        <dbReference type="EMBL" id="PIP40452.1"/>
    </source>
</evidence>
<comment type="caution">
    <text evidence="1">The sequence shown here is derived from an EMBL/GenBank/DDBJ whole genome shotgun (WGS) entry which is preliminary data.</text>
</comment>
<dbReference type="InterPro" id="IPR041492">
    <property type="entry name" value="HAD_2"/>
</dbReference>
<dbReference type="Proteomes" id="UP000231067">
    <property type="component" value="Unassembled WGS sequence"/>
</dbReference>